<comment type="caution">
    <text evidence="2">The sequence shown here is derived from an EMBL/GenBank/DDBJ whole genome shotgun (WGS) entry which is preliminary data.</text>
</comment>
<organism evidence="2 3">
    <name type="scientific">Eragrostis curvula</name>
    <name type="common">weeping love grass</name>
    <dbReference type="NCBI Taxonomy" id="38414"/>
    <lineage>
        <taxon>Eukaryota</taxon>
        <taxon>Viridiplantae</taxon>
        <taxon>Streptophyta</taxon>
        <taxon>Embryophyta</taxon>
        <taxon>Tracheophyta</taxon>
        <taxon>Spermatophyta</taxon>
        <taxon>Magnoliopsida</taxon>
        <taxon>Liliopsida</taxon>
        <taxon>Poales</taxon>
        <taxon>Poaceae</taxon>
        <taxon>PACMAD clade</taxon>
        <taxon>Chloridoideae</taxon>
        <taxon>Eragrostideae</taxon>
        <taxon>Eragrostidinae</taxon>
        <taxon>Eragrostis</taxon>
    </lineage>
</organism>
<dbReference type="EMBL" id="RWGY01000007">
    <property type="protein sequence ID" value="TVU40281.1"/>
    <property type="molecule type" value="Genomic_DNA"/>
</dbReference>
<dbReference type="AlphaFoldDB" id="A0A5J9VXA7"/>
<dbReference type="Proteomes" id="UP000324897">
    <property type="component" value="Chromosome 4"/>
</dbReference>
<name>A0A5J9VXA7_9POAL</name>
<reference evidence="2 3" key="1">
    <citation type="journal article" date="2019" name="Sci. Rep.">
        <title>A high-quality genome of Eragrostis curvula grass provides insights into Poaceae evolution and supports new strategies to enhance forage quality.</title>
        <authorList>
            <person name="Carballo J."/>
            <person name="Santos B.A.C.M."/>
            <person name="Zappacosta D."/>
            <person name="Garbus I."/>
            <person name="Selva J.P."/>
            <person name="Gallo C.A."/>
            <person name="Diaz A."/>
            <person name="Albertini E."/>
            <person name="Caccamo M."/>
            <person name="Echenique V."/>
        </authorList>
    </citation>
    <scope>NUCLEOTIDE SEQUENCE [LARGE SCALE GENOMIC DNA]</scope>
    <source>
        <strain evidence="3">cv. Victoria</strain>
        <tissue evidence="2">Leaf</tissue>
    </source>
</reference>
<proteinExistence type="predicted"/>
<feature type="non-terminal residue" evidence="2">
    <location>
        <position position="1"/>
    </location>
</feature>
<gene>
    <name evidence="2" type="ORF">EJB05_13737</name>
</gene>
<feature type="region of interest" description="Disordered" evidence="1">
    <location>
        <begin position="101"/>
        <end position="168"/>
    </location>
</feature>
<sequence>MALWLRSAPTSRAGSWRPERLKLRALRDRSAYCRSLVTPDSTEEASPVRELRDRSTCTNLTAANPAGMRPERKLCDSHRRGMVPLRRLRLRLMPERLGSAAIDGGMAPESELKERSRKVSLVSAPRKDGTGPDTPVHEMMSMDRPESLPIAGGMRPKINKVGSQLPSF</sequence>
<protein>
    <submittedName>
        <fullName evidence="2">Uncharacterized protein</fullName>
    </submittedName>
</protein>
<keyword evidence="3" id="KW-1185">Reference proteome</keyword>
<evidence type="ECO:0000256" key="1">
    <source>
        <dbReference type="SAM" id="MobiDB-lite"/>
    </source>
</evidence>
<accession>A0A5J9VXA7</accession>
<evidence type="ECO:0000313" key="2">
    <source>
        <dbReference type="EMBL" id="TVU40281.1"/>
    </source>
</evidence>
<dbReference type="Gramene" id="TVU40281">
    <property type="protein sequence ID" value="TVU40281"/>
    <property type="gene ID" value="EJB05_13737"/>
</dbReference>
<evidence type="ECO:0000313" key="3">
    <source>
        <dbReference type="Proteomes" id="UP000324897"/>
    </source>
</evidence>